<keyword evidence="6" id="KW-1185">Reference proteome</keyword>
<dbReference type="PROSITE" id="PS50932">
    <property type="entry name" value="HTH_LACI_2"/>
    <property type="match status" value="1"/>
</dbReference>
<dbReference type="Gene3D" id="1.10.260.40">
    <property type="entry name" value="lambda repressor-like DNA-binding domains"/>
    <property type="match status" value="1"/>
</dbReference>
<dbReference type="PANTHER" id="PTHR30146:SF109">
    <property type="entry name" value="HTH-TYPE TRANSCRIPTIONAL REGULATOR GALS"/>
    <property type="match status" value="1"/>
</dbReference>
<feature type="domain" description="HTH lacI-type" evidence="4">
    <location>
        <begin position="33"/>
        <end position="87"/>
    </location>
</feature>
<dbReference type="OrthoDB" id="2854648at2"/>
<dbReference type="CDD" id="cd01392">
    <property type="entry name" value="HTH_LacI"/>
    <property type="match status" value="1"/>
</dbReference>
<dbReference type="SUPFAM" id="SSF53822">
    <property type="entry name" value="Periplasmic binding protein-like I"/>
    <property type="match status" value="1"/>
</dbReference>
<evidence type="ECO:0000256" key="2">
    <source>
        <dbReference type="ARBA" id="ARBA00023125"/>
    </source>
</evidence>
<name>A0A387B293_9MICO</name>
<dbReference type="AlphaFoldDB" id="A0A387B293"/>
<dbReference type="InterPro" id="IPR046335">
    <property type="entry name" value="LacI/GalR-like_sensor"/>
</dbReference>
<gene>
    <name evidence="5" type="ORF">D7I47_04615</name>
</gene>
<dbReference type="Gene3D" id="3.40.50.2300">
    <property type="match status" value="2"/>
</dbReference>
<dbReference type="InterPro" id="IPR010982">
    <property type="entry name" value="Lambda_DNA-bd_dom_sf"/>
</dbReference>
<dbReference type="PANTHER" id="PTHR30146">
    <property type="entry name" value="LACI-RELATED TRANSCRIPTIONAL REPRESSOR"/>
    <property type="match status" value="1"/>
</dbReference>
<accession>A0A387B293</accession>
<sequence>MWRALTSSSVLGSWAGAFFPRGKPFEHNLVAVVTQQDVADRAGVGRRTVSHVVTDFPHVNPAVRERVLRAIDELGYVPNRAAQRLRTGRGGVIALVVPEIGVGYFGQLAHLVVEEAAARGVGTIVAQTHGLRERELVEIERILALQPDGLILSPLGLTAADLAALDVRTAVALIGERFAEPDARTIVVDNESASAELVAHLVASGRTCVAYVGGTQEEPRFDSLRRTGYLSALAEAGLQAPPIVELADYTTPEGHAAGLELVRRIRAGESVDAVFCVTDEVALGVLRALHDGGVRVPDEVAVAGFDDIAEARYATPRLTTVAPDTAQLARRAVAAALGDAPADAAGRIPHRLQLRESTDG</sequence>
<reference evidence="6" key="1">
    <citation type="submission" date="2018-09" db="EMBL/GenBank/DDBJ databases">
        <title>Genome sequencing of strain 2DFWR-13.</title>
        <authorList>
            <person name="Heo J."/>
            <person name="Kim S.-J."/>
            <person name="Kwon S.-W."/>
        </authorList>
    </citation>
    <scope>NUCLEOTIDE SEQUENCE [LARGE SCALE GENOMIC DNA]</scope>
    <source>
        <strain evidence="6">2DFWR-13</strain>
    </source>
</reference>
<evidence type="ECO:0000313" key="5">
    <source>
        <dbReference type="EMBL" id="AYF97612.1"/>
    </source>
</evidence>
<dbReference type="Pfam" id="PF00356">
    <property type="entry name" value="LacI"/>
    <property type="match status" value="1"/>
</dbReference>
<dbReference type="EMBL" id="CP032630">
    <property type="protein sequence ID" value="AYF97612.1"/>
    <property type="molecule type" value="Genomic_DNA"/>
</dbReference>
<dbReference type="InterPro" id="IPR028082">
    <property type="entry name" value="Peripla_BP_I"/>
</dbReference>
<evidence type="ECO:0000256" key="1">
    <source>
        <dbReference type="ARBA" id="ARBA00023015"/>
    </source>
</evidence>
<proteinExistence type="predicted"/>
<dbReference type="CDD" id="cd06267">
    <property type="entry name" value="PBP1_LacI_sugar_binding-like"/>
    <property type="match status" value="1"/>
</dbReference>
<dbReference type="SMART" id="SM00354">
    <property type="entry name" value="HTH_LACI"/>
    <property type="match status" value="1"/>
</dbReference>
<dbReference type="KEGG" id="lyd:D7I47_04615"/>
<dbReference type="GO" id="GO:0003700">
    <property type="term" value="F:DNA-binding transcription factor activity"/>
    <property type="evidence" value="ECO:0007669"/>
    <property type="project" value="TreeGrafter"/>
</dbReference>
<evidence type="ECO:0000259" key="4">
    <source>
        <dbReference type="PROSITE" id="PS50932"/>
    </source>
</evidence>
<dbReference type="Pfam" id="PF13377">
    <property type="entry name" value="Peripla_BP_3"/>
    <property type="match status" value="1"/>
</dbReference>
<keyword evidence="1" id="KW-0805">Transcription regulation</keyword>
<dbReference type="InterPro" id="IPR000843">
    <property type="entry name" value="HTH_LacI"/>
</dbReference>
<organism evidence="5 6">
    <name type="scientific">Protaetiibacter intestinalis</name>
    <dbReference type="NCBI Taxonomy" id="2419774"/>
    <lineage>
        <taxon>Bacteria</taxon>
        <taxon>Bacillati</taxon>
        <taxon>Actinomycetota</taxon>
        <taxon>Actinomycetes</taxon>
        <taxon>Micrococcales</taxon>
        <taxon>Microbacteriaceae</taxon>
        <taxon>Protaetiibacter</taxon>
    </lineage>
</organism>
<dbReference type="GO" id="GO:0000976">
    <property type="term" value="F:transcription cis-regulatory region binding"/>
    <property type="evidence" value="ECO:0007669"/>
    <property type="project" value="TreeGrafter"/>
</dbReference>
<keyword evidence="3" id="KW-0804">Transcription</keyword>
<dbReference type="Proteomes" id="UP000278886">
    <property type="component" value="Chromosome"/>
</dbReference>
<keyword evidence="2" id="KW-0238">DNA-binding</keyword>
<dbReference type="SUPFAM" id="SSF47413">
    <property type="entry name" value="lambda repressor-like DNA-binding domains"/>
    <property type="match status" value="1"/>
</dbReference>
<evidence type="ECO:0000256" key="3">
    <source>
        <dbReference type="ARBA" id="ARBA00023163"/>
    </source>
</evidence>
<evidence type="ECO:0000313" key="6">
    <source>
        <dbReference type="Proteomes" id="UP000278886"/>
    </source>
</evidence>
<protein>
    <submittedName>
        <fullName evidence="5">LacI family transcriptional regulator</fullName>
    </submittedName>
</protein>